<keyword evidence="4" id="KW-0378">Hydrolase</keyword>
<dbReference type="Proteomes" id="UP001321473">
    <property type="component" value="Unassembled WGS sequence"/>
</dbReference>
<evidence type="ECO:0000313" key="9">
    <source>
        <dbReference type="EMBL" id="KAK8780124.1"/>
    </source>
</evidence>
<sequence length="971" mass="109478">MVDALDQSVGDVFLTLSEEGMLDNVVVIFCSDNGGTPFGDHSSRSFNWPLRGTKFSVWEGSTRVPAFVWSPLLARRQRVSYQIMHLTDWFTTLYKIAGGDVAKLGELDGVDMWHHLSTGAESPRTDMLYNIDPVELESIVAAVRDSRYKLVLDKSGINNGRYRTPGNRHPVKNLDELLAQSTAAAVLRNLYKTDHLEFPRGWRQRATLTCGQRTRNNFSPNNTEFLFDIVKDPCELNNLADSLPRGWDDVSFHGSSQIPTPNLDTLAADGVILNTFYALPTCTPSRVALMTGRYPIRMGGDVAKLGELDGVDMWHHLSTGGESPRTDMLYNIDPVEPESLVAALRDSRYKLVLDKSGENNGRYRTPGNRHPVKNIDELLAQSTAAAVLRNLYKTDHLEFPRGWRQRATLTCGQRTRDNFSPQDTEFLFDIVKDPCELNNLAGSLPEVRVNAASQGKLDGYDMWQHLSHGSRSPRTEVLYNIDDVYSNISALHLSRYKAVLDGSAHFREHYHLPRGSVPYEHLDRLLYGSTAAEVLRRLYKKENLGLERGWRKLATLACAKWMHRRSYSDDFVFLFDIVADPCEEENLPSSHPEWHLGFFRTEYTPLKRGFDSFYGYYNGQEDYYDHTSGFPFFGYFSHIAPHFGSANDLFQAPEVHIKKFSYIGERNRTSYAEVKRLMGSMLSLFAGMVDALDESVGAVVDALRRRGMLNDTIIVFSSDNGGPLFDGQAHGASNWPLRGNKATLWEGGLRAPAFVWSTRLKQRRRVSRQMMHIVDWLPTLYSAAGGKLPSLGITDGVDMWRALSEGSASPRQEILHNVDPVSAAMALRAGRYKLVAQAPRSDRNKRYPPNGNDRPVDDLTRLRADSRAGKALESLYGPLHHESAGKLLRDAMVDCGPGTGLKPPGKAPYLFDIERDPCEMQNLASTHRKVLRSLFKRLSMHMSYMVPPRTQPEDPRCYPENFGGVWSPWLD</sequence>
<evidence type="ECO:0000259" key="8">
    <source>
        <dbReference type="Pfam" id="PF00884"/>
    </source>
</evidence>
<keyword evidence="10" id="KW-1185">Reference proteome</keyword>
<name>A0AAQ4EZ04_AMBAM</name>
<feature type="domain" description="Sulfatase N-terminal" evidence="8">
    <location>
        <begin position="631"/>
        <end position="785"/>
    </location>
</feature>
<dbReference type="InterPro" id="IPR024607">
    <property type="entry name" value="Sulfatase_CS"/>
</dbReference>
<dbReference type="InterPro" id="IPR000917">
    <property type="entry name" value="Sulfatase_N"/>
</dbReference>
<dbReference type="GO" id="GO:0046872">
    <property type="term" value="F:metal ion binding"/>
    <property type="evidence" value="ECO:0007669"/>
    <property type="project" value="UniProtKB-KW"/>
</dbReference>
<evidence type="ECO:0000313" key="10">
    <source>
        <dbReference type="Proteomes" id="UP001321473"/>
    </source>
</evidence>
<dbReference type="PANTHER" id="PTHR10342">
    <property type="entry name" value="ARYLSULFATASE"/>
    <property type="match status" value="1"/>
</dbReference>
<evidence type="ECO:0000256" key="7">
    <source>
        <dbReference type="SAM" id="MobiDB-lite"/>
    </source>
</evidence>
<keyword evidence="3" id="KW-0479">Metal-binding</keyword>
<dbReference type="AlphaFoldDB" id="A0AAQ4EZ04"/>
<dbReference type="InterPro" id="IPR017850">
    <property type="entry name" value="Alkaline_phosphatase_core_sf"/>
</dbReference>
<dbReference type="Gene3D" id="3.40.720.10">
    <property type="entry name" value="Alkaline Phosphatase, subunit A"/>
    <property type="match status" value="4"/>
</dbReference>
<evidence type="ECO:0000256" key="5">
    <source>
        <dbReference type="ARBA" id="ARBA00022837"/>
    </source>
</evidence>
<feature type="domain" description="Sulfatase N-terminal" evidence="8">
    <location>
        <begin position="3"/>
        <end position="98"/>
    </location>
</feature>
<dbReference type="Gene3D" id="3.30.1120.10">
    <property type="match status" value="3"/>
</dbReference>
<keyword evidence="5" id="KW-0106">Calcium</keyword>
<feature type="region of interest" description="Disordered" evidence="7">
    <location>
        <begin position="838"/>
        <end position="858"/>
    </location>
</feature>
<feature type="domain" description="Sulfatase N-terminal" evidence="8">
    <location>
        <begin position="246"/>
        <end position="352"/>
    </location>
</feature>
<accession>A0AAQ4EZ04</accession>
<reference evidence="9 10" key="1">
    <citation type="journal article" date="2023" name="Arcadia Sci">
        <title>De novo assembly of a long-read Amblyomma americanum tick genome.</title>
        <authorList>
            <person name="Chou S."/>
            <person name="Poskanzer K.E."/>
            <person name="Rollins M."/>
            <person name="Thuy-Boun P.S."/>
        </authorList>
    </citation>
    <scope>NUCLEOTIDE SEQUENCE [LARGE SCALE GENOMIC DNA]</scope>
    <source>
        <strain evidence="9">F_SG_1</strain>
        <tissue evidence="9">Salivary glands</tissue>
    </source>
</reference>
<evidence type="ECO:0000256" key="6">
    <source>
        <dbReference type="ARBA" id="ARBA00023180"/>
    </source>
</evidence>
<organism evidence="9 10">
    <name type="scientific">Amblyomma americanum</name>
    <name type="common">Lone star tick</name>
    <dbReference type="NCBI Taxonomy" id="6943"/>
    <lineage>
        <taxon>Eukaryota</taxon>
        <taxon>Metazoa</taxon>
        <taxon>Ecdysozoa</taxon>
        <taxon>Arthropoda</taxon>
        <taxon>Chelicerata</taxon>
        <taxon>Arachnida</taxon>
        <taxon>Acari</taxon>
        <taxon>Parasitiformes</taxon>
        <taxon>Ixodida</taxon>
        <taxon>Ixodoidea</taxon>
        <taxon>Ixodidae</taxon>
        <taxon>Amblyomminae</taxon>
        <taxon>Amblyomma</taxon>
    </lineage>
</organism>
<comment type="similarity">
    <text evidence="2">Belongs to the sulfatase family.</text>
</comment>
<dbReference type="PROSITE" id="PS00523">
    <property type="entry name" value="SULFATASE_1"/>
    <property type="match status" value="1"/>
</dbReference>
<proteinExistence type="inferred from homology"/>
<dbReference type="GO" id="GO:0008484">
    <property type="term" value="F:sulfuric ester hydrolase activity"/>
    <property type="evidence" value="ECO:0007669"/>
    <property type="project" value="InterPro"/>
</dbReference>
<evidence type="ECO:0000256" key="1">
    <source>
        <dbReference type="ARBA" id="ARBA00001913"/>
    </source>
</evidence>
<dbReference type="Pfam" id="PF00884">
    <property type="entry name" value="Sulfatase"/>
    <property type="match status" value="3"/>
</dbReference>
<dbReference type="EMBL" id="JARKHS020009170">
    <property type="protein sequence ID" value="KAK8780124.1"/>
    <property type="molecule type" value="Genomic_DNA"/>
</dbReference>
<gene>
    <name evidence="9" type="ORF">V5799_018535</name>
</gene>
<comment type="caution">
    <text evidence="9">The sequence shown here is derived from an EMBL/GenBank/DDBJ whole genome shotgun (WGS) entry which is preliminary data.</text>
</comment>
<comment type="cofactor">
    <cofactor evidence="1">
        <name>Ca(2+)</name>
        <dbReference type="ChEBI" id="CHEBI:29108"/>
    </cofactor>
</comment>
<evidence type="ECO:0000256" key="2">
    <source>
        <dbReference type="ARBA" id="ARBA00008779"/>
    </source>
</evidence>
<protein>
    <recommendedName>
        <fullName evidence="8">Sulfatase N-terminal domain-containing protein</fullName>
    </recommendedName>
</protein>
<keyword evidence="6" id="KW-0325">Glycoprotein</keyword>
<evidence type="ECO:0000256" key="3">
    <source>
        <dbReference type="ARBA" id="ARBA00022723"/>
    </source>
</evidence>
<evidence type="ECO:0000256" key="4">
    <source>
        <dbReference type="ARBA" id="ARBA00022801"/>
    </source>
</evidence>
<dbReference type="SUPFAM" id="SSF53649">
    <property type="entry name" value="Alkaline phosphatase-like"/>
    <property type="match status" value="5"/>
</dbReference>
<dbReference type="PANTHER" id="PTHR10342:SF273">
    <property type="entry name" value="RE14504P"/>
    <property type="match status" value="1"/>
</dbReference>
<dbReference type="InterPro" id="IPR047115">
    <property type="entry name" value="ARSB"/>
</dbReference>